<dbReference type="SMART" id="SM00267">
    <property type="entry name" value="GGDEF"/>
    <property type="match status" value="1"/>
</dbReference>
<dbReference type="CDD" id="cd01007">
    <property type="entry name" value="PBP2_BvgS_HisK_like"/>
    <property type="match status" value="1"/>
</dbReference>
<keyword evidence="1" id="KW-0812">Transmembrane</keyword>
<dbReference type="EMBL" id="CP036200">
    <property type="protein sequence ID" value="QBF84725.1"/>
    <property type="molecule type" value="Genomic_DNA"/>
</dbReference>
<dbReference type="AlphaFoldDB" id="A0A411PMI5"/>
<evidence type="ECO:0000256" key="1">
    <source>
        <dbReference type="SAM" id="Phobius"/>
    </source>
</evidence>
<dbReference type="InterPro" id="IPR000160">
    <property type="entry name" value="GGDEF_dom"/>
</dbReference>
<feature type="domain" description="GGDEF" evidence="2">
    <location>
        <begin position="829"/>
        <end position="960"/>
    </location>
</feature>
<dbReference type="PANTHER" id="PTHR46663">
    <property type="entry name" value="DIGUANYLATE CYCLASE DGCT-RELATED"/>
    <property type="match status" value="1"/>
</dbReference>
<accession>A0A411PMI5</accession>
<dbReference type="InterPro" id="IPR001638">
    <property type="entry name" value="Solute-binding_3/MltF_N"/>
</dbReference>
<dbReference type="Proteomes" id="UP000291106">
    <property type="component" value="Chromosome"/>
</dbReference>
<dbReference type="Pfam" id="PF00497">
    <property type="entry name" value="SBP_bac_3"/>
    <property type="match status" value="2"/>
</dbReference>
<dbReference type="OrthoDB" id="9180959at2"/>
<protein>
    <submittedName>
        <fullName evidence="3">Transporter substrate-binding domain-containing protein</fullName>
    </submittedName>
</protein>
<dbReference type="NCBIfam" id="TIGR00254">
    <property type="entry name" value="GGDEF"/>
    <property type="match status" value="1"/>
</dbReference>
<dbReference type="PROSITE" id="PS50887">
    <property type="entry name" value="GGDEF"/>
    <property type="match status" value="1"/>
</dbReference>
<evidence type="ECO:0000313" key="4">
    <source>
        <dbReference type="Proteomes" id="UP000291106"/>
    </source>
</evidence>
<name>A0A411PMI5_9GAMM</name>
<dbReference type="CDD" id="cd13706">
    <property type="entry name" value="PBP2_HisK_like_1"/>
    <property type="match status" value="1"/>
</dbReference>
<sequence>MNKYIIALVRLSDDHLSTKGKQLIRPFITILISILCLTLSNLVYSQGDDREFTIVMSENTYPFQYIDNGEPKGVLIDLWQEWAKVTQSNVRFVPKQWNKSLEATLSGHDIVHAGMAKTQSRQEQFLFAEPFTSLSTYLFIHKSVSKKSSVSDLIPYQIGIVEGAAHKEHLLKIEPNLSFTYYPSRQALLDAAAQGKILVFAGIEGYQRNMILEQDIAMDYFSSLRLPITSIKLAPAIAKSSPNSQAIIKHINQGFAQLSSDVIRQIERRWLGYHHQDKELIIAMQTGVEPYADLGLDGRPHGLLIDLWQLWSEKTGIEIDFVTGDMDSSISLIKRKLADVHIGYPESQQMNTGLKQAWKVLAIKSRLFSMDKHLSDLNERLNIRLGTFPTSPYINEIKSAFPNAQLRYFGDLAEMIDANRNGEIDGFIASSAMTSHYLLAHKLWPEFKQYQDIEFSTDLFSLTRVDDSGIVERIQTGFNLISAQEVTDIERKWLINPDDRSLQHEQQALQLSKAEREYLSSLGAIKLGYVKNWPPMEFQGRSGEFLGINADIKNHLVRQLNLTIIPVAYDNFNDVIADLKRGEIHMVASVVNTPQRESRLSFSQPYWPSPWAIVTNIAAAPVFSLSQISEQRLAVVEGYFIVDQLHQQYPHINLINVANVEDGIEAVNSGRVDMFLDKAAVLASHLQGEQYTSLKLSLLADLAEQHSQLAVFPGVKQLIPLINRSLATIDDNEQQRIYQKWVTVDVQSDTASYQRWVRVLIVSLLLLSAIAALVLLANRRLNVEIRRRESAESQLIYLANHDAGTKLPNRILLNKRLNQAIADHQAANAKFALLFVDLDGFKAVNDVCGHHVGDLLLAKVGELLVSHVKPGDTVARFGGDEFVILINHVVDNQVAVQIADNILQGLHLMTSIEQHSISISASIGIALYPDDGTNEADLLHKSDQLMYQAKKFGGHQHKLS</sequence>
<dbReference type="CDD" id="cd01949">
    <property type="entry name" value="GGDEF"/>
    <property type="match status" value="1"/>
</dbReference>
<dbReference type="KEGG" id="smai:EXU30_20165"/>
<keyword evidence="1" id="KW-0472">Membrane</keyword>
<dbReference type="RefSeq" id="WP_130603117.1">
    <property type="nucleotide sequence ID" value="NZ_CP036200.1"/>
</dbReference>
<dbReference type="Gene3D" id="3.30.70.270">
    <property type="match status" value="1"/>
</dbReference>
<dbReference type="InterPro" id="IPR043128">
    <property type="entry name" value="Rev_trsase/Diguanyl_cyclase"/>
</dbReference>
<organism evidence="3 4">
    <name type="scientific">Shewanella maritima</name>
    <dbReference type="NCBI Taxonomy" id="2520507"/>
    <lineage>
        <taxon>Bacteria</taxon>
        <taxon>Pseudomonadati</taxon>
        <taxon>Pseudomonadota</taxon>
        <taxon>Gammaproteobacteria</taxon>
        <taxon>Alteromonadales</taxon>
        <taxon>Shewanellaceae</taxon>
        <taxon>Shewanella</taxon>
    </lineage>
</organism>
<dbReference type="Pfam" id="PF00990">
    <property type="entry name" value="GGDEF"/>
    <property type="match status" value="1"/>
</dbReference>
<reference evidence="3 4" key="1">
    <citation type="submission" date="2019-02" db="EMBL/GenBank/DDBJ databases">
        <title>Shewanella sp. D4-2 isolated from Dokdo Island.</title>
        <authorList>
            <person name="Baek K."/>
        </authorList>
    </citation>
    <scope>NUCLEOTIDE SEQUENCE [LARGE SCALE GENOMIC DNA]</scope>
    <source>
        <strain evidence="3 4">D4-2</strain>
    </source>
</reference>
<dbReference type="PANTHER" id="PTHR46663:SF2">
    <property type="entry name" value="GGDEF DOMAIN-CONTAINING PROTEIN"/>
    <property type="match status" value="1"/>
</dbReference>
<proteinExistence type="predicted"/>
<keyword evidence="1" id="KW-1133">Transmembrane helix</keyword>
<keyword evidence="4" id="KW-1185">Reference proteome</keyword>
<feature type="transmembrane region" description="Helical" evidence="1">
    <location>
        <begin position="756"/>
        <end position="778"/>
    </location>
</feature>
<gene>
    <name evidence="3" type="ORF">EXU30_20165</name>
</gene>
<dbReference type="InterPro" id="IPR029787">
    <property type="entry name" value="Nucleotide_cyclase"/>
</dbReference>
<dbReference type="SUPFAM" id="SSF55073">
    <property type="entry name" value="Nucleotide cyclase"/>
    <property type="match status" value="1"/>
</dbReference>
<dbReference type="SMART" id="SM00062">
    <property type="entry name" value="PBPb"/>
    <property type="match status" value="3"/>
</dbReference>
<evidence type="ECO:0000259" key="2">
    <source>
        <dbReference type="PROSITE" id="PS50887"/>
    </source>
</evidence>
<feature type="transmembrane region" description="Helical" evidence="1">
    <location>
        <begin position="23"/>
        <end position="44"/>
    </location>
</feature>
<dbReference type="InterPro" id="IPR052163">
    <property type="entry name" value="DGC-Regulatory_Protein"/>
</dbReference>
<dbReference type="Gene3D" id="3.40.190.10">
    <property type="entry name" value="Periplasmic binding protein-like II"/>
    <property type="match status" value="6"/>
</dbReference>
<evidence type="ECO:0000313" key="3">
    <source>
        <dbReference type="EMBL" id="QBF84725.1"/>
    </source>
</evidence>
<dbReference type="SUPFAM" id="SSF53850">
    <property type="entry name" value="Periplasmic binding protein-like II"/>
    <property type="match status" value="3"/>
</dbReference>